<evidence type="ECO:0000313" key="2">
    <source>
        <dbReference type="EMBL" id="KAK7104200.1"/>
    </source>
</evidence>
<comment type="caution">
    <text evidence="2">The sequence shown here is derived from an EMBL/GenBank/DDBJ whole genome shotgun (WGS) entry which is preliminary data.</text>
</comment>
<sequence length="103" mass="11990">MPKIIFLEEMIFVFIFTVSNIDIALLGITQTTHRLTMFGNKLVKFVWVVEELLSLVCMETLGQDYHVTCSLPQCFYGKARTNMGKQCFLFHVKNPSYFWNLSL</sequence>
<protein>
    <submittedName>
        <fullName evidence="2">Uncharacterized protein</fullName>
    </submittedName>
</protein>
<keyword evidence="1" id="KW-0812">Transmembrane</keyword>
<dbReference type="AlphaFoldDB" id="A0AAN9BJB0"/>
<organism evidence="2 3">
    <name type="scientific">Littorina saxatilis</name>
    <dbReference type="NCBI Taxonomy" id="31220"/>
    <lineage>
        <taxon>Eukaryota</taxon>
        <taxon>Metazoa</taxon>
        <taxon>Spiralia</taxon>
        <taxon>Lophotrochozoa</taxon>
        <taxon>Mollusca</taxon>
        <taxon>Gastropoda</taxon>
        <taxon>Caenogastropoda</taxon>
        <taxon>Littorinimorpha</taxon>
        <taxon>Littorinoidea</taxon>
        <taxon>Littorinidae</taxon>
        <taxon>Littorina</taxon>
    </lineage>
</organism>
<reference evidence="2 3" key="1">
    <citation type="submission" date="2024-02" db="EMBL/GenBank/DDBJ databases">
        <title>Chromosome-scale genome assembly of the rough periwinkle Littorina saxatilis.</title>
        <authorList>
            <person name="De Jode A."/>
            <person name="Faria R."/>
            <person name="Formenti G."/>
            <person name="Sims Y."/>
            <person name="Smith T.P."/>
            <person name="Tracey A."/>
            <person name="Wood J.M.D."/>
            <person name="Zagrodzka Z.B."/>
            <person name="Johannesson K."/>
            <person name="Butlin R.K."/>
            <person name="Leder E.H."/>
        </authorList>
    </citation>
    <scope>NUCLEOTIDE SEQUENCE [LARGE SCALE GENOMIC DNA]</scope>
    <source>
        <strain evidence="2">Snail1</strain>
        <tissue evidence="2">Muscle</tissue>
    </source>
</reference>
<proteinExistence type="predicted"/>
<name>A0AAN9BJB0_9CAEN</name>
<dbReference type="Proteomes" id="UP001374579">
    <property type="component" value="Unassembled WGS sequence"/>
</dbReference>
<accession>A0AAN9BJB0</accession>
<keyword evidence="3" id="KW-1185">Reference proteome</keyword>
<evidence type="ECO:0000256" key="1">
    <source>
        <dbReference type="SAM" id="Phobius"/>
    </source>
</evidence>
<dbReference type="EMBL" id="JBAMIC010000008">
    <property type="protein sequence ID" value="KAK7104200.1"/>
    <property type="molecule type" value="Genomic_DNA"/>
</dbReference>
<keyword evidence="1" id="KW-1133">Transmembrane helix</keyword>
<feature type="transmembrane region" description="Helical" evidence="1">
    <location>
        <begin position="6"/>
        <end position="28"/>
    </location>
</feature>
<evidence type="ECO:0000313" key="3">
    <source>
        <dbReference type="Proteomes" id="UP001374579"/>
    </source>
</evidence>
<keyword evidence="1" id="KW-0472">Membrane</keyword>
<gene>
    <name evidence="2" type="ORF">V1264_018957</name>
</gene>